<reference evidence="1" key="1">
    <citation type="submission" date="2020-04" db="EMBL/GenBank/DDBJ databases">
        <authorList>
            <person name="Chiriac C."/>
            <person name="Salcher M."/>
            <person name="Ghai R."/>
            <person name="Kavagutti S V."/>
        </authorList>
    </citation>
    <scope>NUCLEOTIDE SEQUENCE</scope>
</reference>
<dbReference type="EMBL" id="LR796186">
    <property type="protein sequence ID" value="CAB4125588.1"/>
    <property type="molecule type" value="Genomic_DNA"/>
</dbReference>
<sequence>MTLELRKISDAESEALWEGEGYAEYIMENCGGDRIICNGDTLIEAMEDNYLFDEYLESLNLTL</sequence>
<accession>A0A6J5KSW0</accession>
<proteinExistence type="predicted"/>
<name>A0A6J5KSW0_9CAUD</name>
<protein>
    <submittedName>
        <fullName evidence="1">Uncharacterized protein</fullName>
    </submittedName>
</protein>
<evidence type="ECO:0000313" key="1">
    <source>
        <dbReference type="EMBL" id="CAB4125588.1"/>
    </source>
</evidence>
<gene>
    <name evidence="1" type="ORF">UFOVP58_176</name>
</gene>
<organism evidence="1">
    <name type="scientific">uncultured Caudovirales phage</name>
    <dbReference type="NCBI Taxonomy" id="2100421"/>
    <lineage>
        <taxon>Viruses</taxon>
        <taxon>Duplodnaviria</taxon>
        <taxon>Heunggongvirae</taxon>
        <taxon>Uroviricota</taxon>
        <taxon>Caudoviricetes</taxon>
        <taxon>Peduoviridae</taxon>
        <taxon>Maltschvirus</taxon>
        <taxon>Maltschvirus maltsch</taxon>
    </lineage>
</organism>